<sequence length="76" mass="9044">MLIGKIQINLTTFITGVQLCSIAKHMSAKTLPMLLRYIILRFWFCRIFAHHSQTLKFNETKYSLFFKIINETIYDK</sequence>
<organism evidence="1 2">
    <name type="scientific">Brachionus plicatilis</name>
    <name type="common">Marine rotifer</name>
    <name type="synonym">Brachionus muelleri</name>
    <dbReference type="NCBI Taxonomy" id="10195"/>
    <lineage>
        <taxon>Eukaryota</taxon>
        <taxon>Metazoa</taxon>
        <taxon>Spiralia</taxon>
        <taxon>Gnathifera</taxon>
        <taxon>Rotifera</taxon>
        <taxon>Eurotatoria</taxon>
        <taxon>Monogononta</taxon>
        <taxon>Pseudotrocha</taxon>
        <taxon>Ploima</taxon>
        <taxon>Brachionidae</taxon>
        <taxon>Brachionus</taxon>
    </lineage>
</organism>
<dbReference type="EMBL" id="REGN01005011">
    <property type="protein sequence ID" value="RNA15203.1"/>
    <property type="molecule type" value="Genomic_DNA"/>
</dbReference>
<reference evidence="1 2" key="1">
    <citation type="journal article" date="2018" name="Sci. Rep.">
        <title>Genomic signatures of local adaptation to the degree of environmental predictability in rotifers.</title>
        <authorList>
            <person name="Franch-Gras L."/>
            <person name="Hahn C."/>
            <person name="Garcia-Roger E.M."/>
            <person name="Carmona M.J."/>
            <person name="Serra M."/>
            <person name="Gomez A."/>
        </authorList>
    </citation>
    <scope>NUCLEOTIDE SEQUENCE [LARGE SCALE GENOMIC DNA]</scope>
    <source>
        <strain evidence="1">HYR1</strain>
    </source>
</reference>
<gene>
    <name evidence="1" type="ORF">BpHYR1_047081</name>
</gene>
<protein>
    <submittedName>
        <fullName evidence="1">Uncharacterized protein</fullName>
    </submittedName>
</protein>
<dbReference type="Proteomes" id="UP000276133">
    <property type="component" value="Unassembled WGS sequence"/>
</dbReference>
<dbReference type="AlphaFoldDB" id="A0A3M7QV81"/>
<keyword evidence="2" id="KW-1185">Reference proteome</keyword>
<evidence type="ECO:0000313" key="2">
    <source>
        <dbReference type="Proteomes" id="UP000276133"/>
    </source>
</evidence>
<comment type="caution">
    <text evidence="1">The sequence shown here is derived from an EMBL/GenBank/DDBJ whole genome shotgun (WGS) entry which is preliminary data.</text>
</comment>
<accession>A0A3M7QV81</accession>
<name>A0A3M7QV81_BRAPC</name>
<evidence type="ECO:0000313" key="1">
    <source>
        <dbReference type="EMBL" id="RNA15203.1"/>
    </source>
</evidence>
<proteinExistence type="predicted"/>